<gene>
    <name evidence="7" type="primary">codB</name>
    <name evidence="7" type="ORF">RFV38_06825</name>
</gene>
<proteinExistence type="inferred from homology"/>
<dbReference type="InterPro" id="IPR030191">
    <property type="entry name" value="CodB"/>
</dbReference>
<dbReference type="Pfam" id="PF02133">
    <property type="entry name" value="Transp_cyt_pur"/>
    <property type="match status" value="1"/>
</dbReference>
<evidence type="ECO:0000313" key="7">
    <source>
        <dbReference type="EMBL" id="MDX8336205.1"/>
    </source>
</evidence>
<feature type="transmembrane region" description="Helical" evidence="6">
    <location>
        <begin position="54"/>
        <end position="77"/>
    </location>
</feature>
<comment type="subcellular location">
    <subcellularLocation>
        <location evidence="1">Membrane</location>
        <topology evidence="1">Multi-pass membrane protein</topology>
    </subcellularLocation>
</comment>
<evidence type="ECO:0000256" key="3">
    <source>
        <dbReference type="ARBA" id="ARBA00022692"/>
    </source>
</evidence>
<comment type="caution">
    <text evidence="7">The sequence shown here is derived from an EMBL/GenBank/DDBJ whole genome shotgun (WGS) entry which is preliminary data.</text>
</comment>
<keyword evidence="3 6" id="KW-0812">Transmembrane</keyword>
<feature type="transmembrane region" description="Helical" evidence="6">
    <location>
        <begin position="187"/>
        <end position="207"/>
    </location>
</feature>
<dbReference type="EMBL" id="JAVIKH010000007">
    <property type="protein sequence ID" value="MDX8336205.1"/>
    <property type="molecule type" value="Genomic_DNA"/>
</dbReference>
<protein>
    <submittedName>
        <fullName evidence="7">Cytosine permease</fullName>
    </submittedName>
</protein>
<evidence type="ECO:0000256" key="2">
    <source>
        <dbReference type="ARBA" id="ARBA00008974"/>
    </source>
</evidence>
<feature type="transmembrane region" description="Helical" evidence="6">
    <location>
        <begin position="227"/>
        <end position="248"/>
    </location>
</feature>
<feature type="transmembrane region" description="Helical" evidence="6">
    <location>
        <begin position="260"/>
        <end position="279"/>
    </location>
</feature>
<dbReference type="CDD" id="cd11484">
    <property type="entry name" value="SLC-NCS1sbd_CobB-like"/>
    <property type="match status" value="1"/>
</dbReference>
<dbReference type="RefSeq" id="WP_320313607.1">
    <property type="nucleotide sequence ID" value="NZ_JAVIKH010000007.1"/>
</dbReference>
<accession>A0ABU4WCT9</accession>
<keyword evidence="8" id="KW-1185">Reference proteome</keyword>
<feature type="transmembrane region" description="Helical" evidence="6">
    <location>
        <begin position="97"/>
        <end position="120"/>
    </location>
</feature>
<comment type="similarity">
    <text evidence="2">Belongs to the purine-cytosine permease (2.A.39) family.</text>
</comment>
<sequence>MSKNYDSDFSFQAVTDKDRRGLFSMFVIMLGFTFFSASMWTGGTLGIGLTGSEFIAAVLLGNLILGIFTGALAHIGAKTGLSTHLLAKYSFGEKGSYLGSFLLAITQVGWFGVGVAMFAIPVNKVTGIDIKLLVAISGILMTFTAYFGIKAVTILSAIAVPSIAVLGGTSVVNAINHAGGLKEVMNIAPINSISVMAGVGMCIGSFISGGSLTADFARFSKNSKVGVISTLVAFFIGNSLMFIFGAVGGKVFGTADISDVMFSQGIIIPAIIVLGFNIWTTNDNALYSSGLGFSSITKIPKSKMVMINGALGTAFALPIYNNFVGWLSLLNTLLPGIGAIIICDYFFVKKGIYDKIEEVEFCGINVVAILSWVVGILAAKFIPGISPINSVIFTMISYYVGSKVVEGKRGVKYAN</sequence>
<dbReference type="PANTHER" id="PTHR30569">
    <property type="entry name" value="CYTOSINE TRANSPORTER CODB"/>
    <property type="match status" value="1"/>
</dbReference>
<evidence type="ECO:0000313" key="8">
    <source>
        <dbReference type="Proteomes" id="UP001279681"/>
    </source>
</evidence>
<keyword evidence="5 6" id="KW-0472">Membrane</keyword>
<feature type="transmembrane region" description="Helical" evidence="6">
    <location>
        <begin position="323"/>
        <end position="347"/>
    </location>
</feature>
<keyword evidence="4 6" id="KW-1133">Transmembrane helix</keyword>
<feature type="transmembrane region" description="Helical" evidence="6">
    <location>
        <begin position="359"/>
        <end position="378"/>
    </location>
</feature>
<reference evidence="8" key="1">
    <citation type="submission" date="2023-07" db="EMBL/GenBank/DDBJ databases">
        <authorList>
            <person name="Colorado M.A."/>
            <person name="Villamil L.M."/>
            <person name="Melo J.F."/>
            <person name="Rodriguez J.A."/>
            <person name="Ruiz R.Y."/>
        </authorList>
    </citation>
    <scope>NUCLEOTIDE SEQUENCE [LARGE SCALE GENOMIC DNA]</scope>
    <source>
        <strain evidence="8">C33</strain>
    </source>
</reference>
<organism evidence="7 8">
    <name type="scientific">Candidatus Cetobacterium colombiensis</name>
    <dbReference type="NCBI Taxonomy" id="3073100"/>
    <lineage>
        <taxon>Bacteria</taxon>
        <taxon>Fusobacteriati</taxon>
        <taxon>Fusobacteriota</taxon>
        <taxon>Fusobacteriia</taxon>
        <taxon>Fusobacteriales</taxon>
        <taxon>Fusobacteriaceae</taxon>
        <taxon>Cetobacterium</taxon>
    </lineage>
</organism>
<evidence type="ECO:0000256" key="4">
    <source>
        <dbReference type="ARBA" id="ARBA00022989"/>
    </source>
</evidence>
<feature type="transmembrane region" description="Helical" evidence="6">
    <location>
        <begin position="384"/>
        <end position="401"/>
    </location>
</feature>
<dbReference type="NCBIfam" id="NF008241">
    <property type="entry name" value="PRK11017.1"/>
    <property type="match status" value="1"/>
</dbReference>
<feature type="transmembrane region" description="Helical" evidence="6">
    <location>
        <begin position="132"/>
        <end position="149"/>
    </location>
</feature>
<dbReference type="Gene3D" id="1.10.4160.10">
    <property type="entry name" value="Hydantoin permease"/>
    <property type="match status" value="1"/>
</dbReference>
<feature type="transmembrane region" description="Helical" evidence="6">
    <location>
        <begin position="155"/>
        <end position="175"/>
    </location>
</feature>
<dbReference type="PANTHER" id="PTHR30569:SF0">
    <property type="entry name" value="CYTOSINE PERMEASE"/>
    <property type="match status" value="1"/>
</dbReference>
<dbReference type="InterPro" id="IPR001248">
    <property type="entry name" value="Pur-cyt_permease"/>
</dbReference>
<evidence type="ECO:0000256" key="1">
    <source>
        <dbReference type="ARBA" id="ARBA00004141"/>
    </source>
</evidence>
<evidence type="ECO:0000256" key="5">
    <source>
        <dbReference type="ARBA" id="ARBA00023136"/>
    </source>
</evidence>
<dbReference type="Proteomes" id="UP001279681">
    <property type="component" value="Unassembled WGS sequence"/>
</dbReference>
<name>A0ABU4WCT9_9FUSO</name>
<evidence type="ECO:0000256" key="6">
    <source>
        <dbReference type="SAM" id="Phobius"/>
    </source>
</evidence>
<feature type="transmembrane region" description="Helical" evidence="6">
    <location>
        <begin position="20"/>
        <end position="42"/>
    </location>
</feature>